<evidence type="ECO:0000313" key="2">
    <source>
        <dbReference type="Proteomes" id="UP000030645"/>
    </source>
</evidence>
<dbReference type="EMBL" id="KE345201">
    <property type="protein sequence ID" value="EXB95406.1"/>
    <property type="molecule type" value="Genomic_DNA"/>
</dbReference>
<gene>
    <name evidence="1" type="ORF">L484_014379</name>
</gene>
<name>W9RTR8_9ROSA</name>
<reference evidence="2" key="1">
    <citation type="submission" date="2013-01" db="EMBL/GenBank/DDBJ databases">
        <title>Draft Genome Sequence of a Mulberry Tree, Morus notabilis C.K. Schneid.</title>
        <authorList>
            <person name="He N."/>
            <person name="Zhao S."/>
        </authorList>
    </citation>
    <scope>NUCLEOTIDE SEQUENCE</scope>
</reference>
<sequence length="63" mass="7345">MTAKTGQALTAQFSTIGAHKHRQVPWGSLLLPRMEKWIKTYYDTMKKKEVRNTDAKRHVRTDS</sequence>
<keyword evidence="2" id="KW-1185">Reference proteome</keyword>
<evidence type="ECO:0000313" key="1">
    <source>
        <dbReference type="EMBL" id="EXB95406.1"/>
    </source>
</evidence>
<proteinExistence type="predicted"/>
<protein>
    <submittedName>
        <fullName evidence="1">Uncharacterized protein</fullName>
    </submittedName>
</protein>
<dbReference type="AlphaFoldDB" id="W9RTR8"/>
<organism evidence="1 2">
    <name type="scientific">Morus notabilis</name>
    <dbReference type="NCBI Taxonomy" id="981085"/>
    <lineage>
        <taxon>Eukaryota</taxon>
        <taxon>Viridiplantae</taxon>
        <taxon>Streptophyta</taxon>
        <taxon>Embryophyta</taxon>
        <taxon>Tracheophyta</taxon>
        <taxon>Spermatophyta</taxon>
        <taxon>Magnoliopsida</taxon>
        <taxon>eudicotyledons</taxon>
        <taxon>Gunneridae</taxon>
        <taxon>Pentapetalae</taxon>
        <taxon>rosids</taxon>
        <taxon>fabids</taxon>
        <taxon>Rosales</taxon>
        <taxon>Moraceae</taxon>
        <taxon>Moreae</taxon>
        <taxon>Morus</taxon>
    </lineage>
</organism>
<dbReference type="Proteomes" id="UP000030645">
    <property type="component" value="Unassembled WGS sequence"/>
</dbReference>
<accession>W9RTR8</accession>